<evidence type="ECO:0000256" key="2">
    <source>
        <dbReference type="ARBA" id="ARBA00022553"/>
    </source>
</evidence>
<comment type="caution">
    <text evidence="4">The sequence shown here is derived from an EMBL/GenBank/DDBJ whole genome shotgun (WGS) entry which is preliminary data.</text>
</comment>
<keyword evidence="1" id="KW-0596">Phosphopantetheine</keyword>
<dbReference type="AlphaFoldDB" id="A0A845QXD5"/>
<accession>A0A845QXD5</accession>
<dbReference type="PROSITE" id="PS50075">
    <property type="entry name" value="CARRIER"/>
    <property type="match status" value="1"/>
</dbReference>
<dbReference type="InterPro" id="IPR036736">
    <property type="entry name" value="ACP-like_sf"/>
</dbReference>
<dbReference type="Proteomes" id="UP000467132">
    <property type="component" value="Unassembled WGS sequence"/>
</dbReference>
<evidence type="ECO:0000313" key="4">
    <source>
        <dbReference type="EMBL" id="NBI06439.1"/>
    </source>
</evidence>
<reference evidence="4 5" key="1">
    <citation type="submission" date="2018-08" db="EMBL/GenBank/DDBJ databases">
        <title>Murine metabolic-syndrome-specific gut microbial biobank.</title>
        <authorList>
            <person name="Liu C."/>
        </authorList>
    </citation>
    <scope>NUCLEOTIDE SEQUENCE [LARGE SCALE GENOMIC DNA]</scope>
    <source>
        <strain evidence="4 5">583</strain>
    </source>
</reference>
<keyword evidence="2" id="KW-0597">Phosphoprotein</keyword>
<evidence type="ECO:0000313" key="5">
    <source>
        <dbReference type="Proteomes" id="UP000467132"/>
    </source>
</evidence>
<evidence type="ECO:0000256" key="1">
    <source>
        <dbReference type="ARBA" id="ARBA00022450"/>
    </source>
</evidence>
<dbReference type="RefSeq" id="WP_160196920.1">
    <property type="nucleotide sequence ID" value="NZ_QXXA01000006.1"/>
</dbReference>
<proteinExistence type="predicted"/>
<dbReference type="PROSITE" id="PS00012">
    <property type="entry name" value="PHOSPHOPANTETHEINE"/>
    <property type="match status" value="1"/>
</dbReference>
<dbReference type="InterPro" id="IPR006162">
    <property type="entry name" value="Ppantetheine_attach_site"/>
</dbReference>
<gene>
    <name evidence="4" type="ORF">D3Z33_06135</name>
</gene>
<dbReference type="EMBL" id="QXXA01000006">
    <property type="protein sequence ID" value="NBI06439.1"/>
    <property type="molecule type" value="Genomic_DNA"/>
</dbReference>
<protein>
    <submittedName>
        <fullName evidence="4">Acyl carrier protein</fullName>
    </submittedName>
</protein>
<dbReference type="Gene3D" id="1.10.1200.10">
    <property type="entry name" value="ACP-like"/>
    <property type="match status" value="1"/>
</dbReference>
<dbReference type="InterPro" id="IPR009081">
    <property type="entry name" value="PP-bd_ACP"/>
</dbReference>
<keyword evidence="5" id="KW-1185">Reference proteome</keyword>
<sequence>MNKDSIKRKLKKVLINILNLEMSEDEIADKELLFEGKLGFDSLATIRVVFAIEDEFDIEIEDEELSVDLFESIETLGEYIYNKLFINC</sequence>
<organism evidence="4 5">
    <name type="scientific">Senegalia massiliensis</name>
    <dbReference type="NCBI Taxonomy" id="1720316"/>
    <lineage>
        <taxon>Bacteria</taxon>
        <taxon>Bacillati</taxon>
        <taxon>Bacillota</taxon>
        <taxon>Clostridia</taxon>
        <taxon>Eubacteriales</taxon>
        <taxon>Clostridiaceae</taxon>
        <taxon>Senegalia</taxon>
    </lineage>
</organism>
<name>A0A845QXD5_9CLOT</name>
<dbReference type="Pfam" id="PF00550">
    <property type="entry name" value="PP-binding"/>
    <property type="match status" value="1"/>
</dbReference>
<feature type="domain" description="Carrier" evidence="3">
    <location>
        <begin position="4"/>
        <end position="84"/>
    </location>
</feature>
<dbReference type="SUPFAM" id="SSF47336">
    <property type="entry name" value="ACP-like"/>
    <property type="match status" value="1"/>
</dbReference>
<evidence type="ECO:0000259" key="3">
    <source>
        <dbReference type="PROSITE" id="PS50075"/>
    </source>
</evidence>